<keyword evidence="4" id="KW-0378">Hydrolase</keyword>
<dbReference type="InterPro" id="IPR032466">
    <property type="entry name" value="Metal_Hydrolase"/>
</dbReference>
<comment type="similarity">
    <text evidence="2">Belongs to the metallo-dependent hydrolases superfamily. Adenosine and AMP deaminases family.</text>
</comment>
<dbReference type="GO" id="GO:0016814">
    <property type="term" value="F:hydrolase activity, acting on carbon-nitrogen (but not peptide) bonds, in cyclic amidines"/>
    <property type="evidence" value="ECO:0007669"/>
    <property type="project" value="UniProtKB-ARBA"/>
</dbReference>
<evidence type="ECO:0000313" key="8">
    <source>
        <dbReference type="Proteomes" id="UP000199051"/>
    </source>
</evidence>
<evidence type="ECO:0000256" key="2">
    <source>
        <dbReference type="ARBA" id="ARBA00006676"/>
    </source>
</evidence>
<comment type="cofactor">
    <cofactor evidence="1">
        <name>Zn(2+)</name>
        <dbReference type="ChEBI" id="CHEBI:29105"/>
    </cofactor>
</comment>
<evidence type="ECO:0000256" key="4">
    <source>
        <dbReference type="ARBA" id="ARBA00022801"/>
    </source>
</evidence>
<keyword evidence="8" id="KW-1185">Reference proteome</keyword>
<evidence type="ECO:0000256" key="1">
    <source>
        <dbReference type="ARBA" id="ARBA00001947"/>
    </source>
</evidence>
<dbReference type="InterPro" id="IPR001365">
    <property type="entry name" value="A_deaminase_dom"/>
</dbReference>
<dbReference type="Proteomes" id="UP000199051">
    <property type="component" value="Unassembled WGS sequence"/>
</dbReference>
<sequence length="321" mass="33318">MRDLVGLPKAHLHVHLESTARPGLVAELAAREGVAVPSRGPFRGFREFADRNSVLRGCLRAPEDFHRLAVEFCADEAAQGTRYAEVTFTAASHGERLGDVGMPLAAVIAGLREGQRAHGIVVRVLLDHSRRRSVARLERTVELALAHEEVVGVGLAGDEAFPLAPFAGVLREARAAGLRLVHHAGESAGAASVREAVEVGGAERVGHGFRALEDPSVVALLRERGVAVEVCVSSNVALGLVSSVRRHPLPGLVAAGVVVTVNTDVPDVTGLGLAAEYGVVRSAFGLSDAEVAGLAVAAAGASFAPGVVRDGLTRGAGRWLG</sequence>
<name>A0A1H9XHS7_9PSEU</name>
<dbReference type="InterPro" id="IPR006330">
    <property type="entry name" value="Ado/ade_deaminase"/>
</dbReference>
<dbReference type="NCBIfam" id="TIGR01430">
    <property type="entry name" value="aden_deam"/>
    <property type="match status" value="1"/>
</dbReference>
<dbReference type="PANTHER" id="PTHR43114:SF6">
    <property type="entry name" value="ADENINE DEAMINASE"/>
    <property type="match status" value="1"/>
</dbReference>
<feature type="domain" description="Adenosine deaminase" evidence="6">
    <location>
        <begin position="8"/>
        <end position="312"/>
    </location>
</feature>
<organism evidence="7 8">
    <name type="scientific">Actinokineospora terrae</name>
    <dbReference type="NCBI Taxonomy" id="155974"/>
    <lineage>
        <taxon>Bacteria</taxon>
        <taxon>Bacillati</taxon>
        <taxon>Actinomycetota</taxon>
        <taxon>Actinomycetes</taxon>
        <taxon>Pseudonocardiales</taxon>
        <taxon>Pseudonocardiaceae</taxon>
        <taxon>Actinokineospora</taxon>
    </lineage>
</organism>
<reference evidence="8" key="1">
    <citation type="submission" date="2016-10" db="EMBL/GenBank/DDBJ databases">
        <authorList>
            <person name="Varghese N."/>
            <person name="Submissions S."/>
        </authorList>
    </citation>
    <scope>NUCLEOTIDE SEQUENCE [LARGE SCALE GENOMIC DNA]</scope>
    <source>
        <strain evidence="8">DSM 44260</strain>
    </source>
</reference>
<dbReference type="Pfam" id="PF00962">
    <property type="entry name" value="A_deaminase"/>
    <property type="match status" value="1"/>
</dbReference>
<evidence type="ECO:0000313" key="7">
    <source>
        <dbReference type="EMBL" id="SES45748.1"/>
    </source>
</evidence>
<dbReference type="RefSeq" id="WP_092785826.1">
    <property type="nucleotide sequence ID" value="NZ_FOGI01000015.1"/>
</dbReference>
<dbReference type="GO" id="GO:0019239">
    <property type="term" value="F:deaminase activity"/>
    <property type="evidence" value="ECO:0007669"/>
    <property type="project" value="InterPro"/>
</dbReference>
<evidence type="ECO:0000256" key="3">
    <source>
        <dbReference type="ARBA" id="ARBA00022723"/>
    </source>
</evidence>
<dbReference type="SUPFAM" id="SSF51556">
    <property type="entry name" value="Metallo-dependent hydrolases"/>
    <property type="match status" value="1"/>
</dbReference>
<dbReference type="PANTHER" id="PTHR43114">
    <property type="entry name" value="ADENINE DEAMINASE"/>
    <property type="match status" value="1"/>
</dbReference>
<dbReference type="STRING" id="155974.SAMN04487818_115143"/>
<dbReference type="AlphaFoldDB" id="A0A1H9XHS7"/>
<dbReference type="Gene3D" id="3.20.20.140">
    <property type="entry name" value="Metal-dependent hydrolases"/>
    <property type="match status" value="1"/>
</dbReference>
<evidence type="ECO:0000259" key="6">
    <source>
        <dbReference type="Pfam" id="PF00962"/>
    </source>
</evidence>
<keyword evidence="5" id="KW-0862">Zinc</keyword>
<protein>
    <submittedName>
        <fullName evidence="7">Adenosine deaminase</fullName>
    </submittedName>
</protein>
<gene>
    <name evidence="7" type="ORF">SAMN04487818_115143</name>
</gene>
<keyword evidence="3" id="KW-0479">Metal-binding</keyword>
<proteinExistence type="inferred from homology"/>
<evidence type="ECO:0000256" key="5">
    <source>
        <dbReference type="ARBA" id="ARBA00022833"/>
    </source>
</evidence>
<dbReference type="GO" id="GO:0046872">
    <property type="term" value="F:metal ion binding"/>
    <property type="evidence" value="ECO:0007669"/>
    <property type="project" value="UniProtKB-KW"/>
</dbReference>
<accession>A0A1H9XHS7</accession>
<dbReference type="EMBL" id="FOGI01000015">
    <property type="protein sequence ID" value="SES45748.1"/>
    <property type="molecule type" value="Genomic_DNA"/>
</dbReference>